<reference evidence="4 5" key="1">
    <citation type="submission" date="2018-06" db="EMBL/GenBank/DDBJ databases">
        <authorList>
            <consortium name="Pathogen Informatics"/>
            <person name="Doyle S."/>
        </authorList>
    </citation>
    <scope>NUCLEOTIDE SEQUENCE [LARGE SCALE GENOMIC DNA]</scope>
    <source>
        <strain evidence="4 5">NCTC7582</strain>
    </source>
</reference>
<feature type="binding site" evidence="3">
    <location>
        <position position="138"/>
    </location>
    <ligand>
        <name>substrate</name>
    </ligand>
</feature>
<sequence length="322" mass="36811">MKNIILRTDASVDIGSGHVMRCLTIASNLKLEGCSVRFWMEPHAGNLIDYVAQQGYGTITKAEQADLYIIDHYGIDMEWEQHIRPYTKKIMVIDDLARAHDCDVLLDQNVVPNFEDRYDELVPKHCIKLLGPKYLIMREEFIEARQQIRKRNQDIQRLLVFMGGTDPTHETLKILTALEELTFVHVDVVVGNGNVHKEEIEQICRERNYHYHCQIPYMAQLMRQADFSIGAGGSSMWERCYVGLPSSSTIVADNQLITTNYADQLGAVISLGWHEDVTVDTYKHLLNRLGDLDVVRLEKIGLQLTATQQPNAWLSQIMELLA</sequence>
<evidence type="ECO:0000313" key="5">
    <source>
        <dbReference type="Proteomes" id="UP000251431"/>
    </source>
</evidence>
<proteinExistence type="predicted"/>
<keyword evidence="1" id="KW-0472">Membrane</keyword>
<dbReference type="Proteomes" id="UP000251431">
    <property type="component" value="Unassembled WGS sequence"/>
</dbReference>
<dbReference type="GO" id="GO:0016757">
    <property type="term" value="F:glycosyltransferase activity"/>
    <property type="evidence" value="ECO:0007669"/>
    <property type="project" value="TreeGrafter"/>
</dbReference>
<name>A0A2X0XPM0_9BACI</name>
<dbReference type="EMBL" id="UAQE01000001">
    <property type="protein sequence ID" value="SPT99503.1"/>
    <property type="molecule type" value="Genomic_DNA"/>
</dbReference>
<dbReference type="InterPro" id="IPR020023">
    <property type="entry name" value="PseG"/>
</dbReference>
<gene>
    <name evidence="4" type="ORF">NCTC7582_02376</name>
</gene>
<evidence type="ECO:0000313" key="4">
    <source>
        <dbReference type="EMBL" id="SPT99503.1"/>
    </source>
</evidence>
<dbReference type="AlphaFoldDB" id="A0A2X0XPM0"/>
<evidence type="ECO:0000256" key="2">
    <source>
        <dbReference type="PIRSR" id="PIRSR620023-1"/>
    </source>
</evidence>
<dbReference type="Gene3D" id="3.40.50.11190">
    <property type="match status" value="1"/>
</dbReference>
<dbReference type="Gene3D" id="3.40.50.2000">
    <property type="entry name" value="Glycogen Phosphorylase B"/>
    <property type="match status" value="1"/>
</dbReference>
<feature type="active site" description="Proton acceptor" evidence="2">
    <location>
        <position position="18"/>
    </location>
</feature>
<dbReference type="RefSeq" id="WP_112117394.1">
    <property type="nucleotide sequence ID" value="NZ_JBNNTA010000004.1"/>
</dbReference>
<dbReference type="PANTHER" id="PTHR21015:SF22">
    <property type="entry name" value="GLYCOSYLTRANSFERASE"/>
    <property type="match status" value="1"/>
</dbReference>
<dbReference type="PANTHER" id="PTHR21015">
    <property type="entry name" value="UDP-N-ACETYLGLUCOSAMINE--N-ACETYLMURAMYL-(PENTAPEPTIDE) PYROPHOSPHORYL-UNDECAPRENOL N-ACETYLGLUCOSAMINE TRANSFERASE 1"/>
    <property type="match status" value="1"/>
</dbReference>
<protein>
    <submittedName>
        <fullName evidence="4">Pseudaminic acid biosynthesis-associated protein PseG</fullName>
    </submittedName>
</protein>
<dbReference type="NCBIfam" id="TIGR03590">
    <property type="entry name" value="PseG"/>
    <property type="match status" value="1"/>
</dbReference>
<feature type="binding site" evidence="3">
    <location>
        <position position="238"/>
    </location>
    <ligand>
        <name>substrate</name>
    </ligand>
</feature>
<dbReference type="SUPFAM" id="SSF53756">
    <property type="entry name" value="UDP-Glycosyltransferase/glycogen phosphorylase"/>
    <property type="match status" value="1"/>
</dbReference>
<evidence type="ECO:0000256" key="3">
    <source>
        <dbReference type="PIRSR" id="PIRSR620023-2"/>
    </source>
</evidence>
<organism evidence="4 5">
    <name type="scientific">Lysinibacillus capsici</name>
    <dbReference type="NCBI Taxonomy" id="2115968"/>
    <lineage>
        <taxon>Bacteria</taxon>
        <taxon>Bacillati</taxon>
        <taxon>Bacillota</taxon>
        <taxon>Bacilli</taxon>
        <taxon>Bacillales</taxon>
        <taxon>Bacillaceae</taxon>
        <taxon>Lysinibacillus</taxon>
    </lineage>
</organism>
<evidence type="ECO:0000256" key="1">
    <source>
        <dbReference type="ARBA" id="ARBA00023136"/>
    </source>
</evidence>
<accession>A0A2X0XPM0</accession>